<feature type="short sequence motif" description="TonB C-terminal box" evidence="10">
    <location>
        <begin position="915"/>
        <end position="932"/>
    </location>
</feature>
<evidence type="ECO:0000256" key="10">
    <source>
        <dbReference type="PROSITE-ProRule" id="PRU10144"/>
    </source>
</evidence>
<evidence type="ECO:0000256" key="12">
    <source>
        <dbReference type="SAM" id="SignalP"/>
    </source>
</evidence>
<dbReference type="PANTHER" id="PTHR47234">
    <property type="match status" value="1"/>
</dbReference>
<name>A0ABP3GBR4_9ALTE</name>
<comment type="subcellular location">
    <subcellularLocation>
        <location evidence="1 9">Cell outer membrane</location>
        <topology evidence="1 9">Multi-pass membrane protein</topology>
    </subcellularLocation>
</comment>
<keyword evidence="7 9" id="KW-0472">Membrane</keyword>
<evidence type="ECO:0000256" key="1">
    <source>
        <dbReference type="ARBA" id="ARBA00004571"/>
    </source>
</evidence>
<evidence type="ECO:0000256" key="2">
    <source>
        <dbReference type="ARBA" id="ARBA00022448"/>
    </source>
</evidence>
<dbReference type="InterPro" id="IPR010917">
    <property type="entry name" value="TonB_rcpt_CS"/>
</dbReference>
<gene>
    <name evidence="15" type="ORF">GCM10009092_02180</name>
</gene>
<evidence type="ECO:0000256" key="11">
    <source>
        <dbReference type="RuleBase" id="RU003357"/>
    </source>
</evidence>
<dbReference type="PROSITE" id="PS52016">
    <property type="entry name" value="TONB_DEPENDENT_REC_3"/>
    <property type="match status" value="1"/>
</dbReference>
<feature type="chain" id="PRO_5046768032" evidence="12">
    <location>
        <begin position="19"/>
        <end position="932"/>
    </location>
</feature>
<evidence type="ECO:0000259" key="14">
    <source>
        <dbReference type="Pfam" id="PF07715"/>
    </source>
</evidence>
<dbReference type="Gene3D" id="2.170.130.10">
    <property type="entry name" value="TonB-dependent receptor, plug domain"/>
    <property type="match status" value="1"/>
</dbReference>
<dbReference type="InterPro" id="IPR037066">
    <property type="entry name" value="Plug_dom_sf"/>
</dbReference>
<evidence type="ECO:0000256" key="6">
    <source>
        <dbReference type="ARBA" id="ARBA00023077"/>
    </source>
</evidence>
<dbReference type="SUPFAM" id="SSF56935">
    <property type="entry name" value="Porins"/>
    <property type="match status" value="1"/>
</dbReference>
<dbReference type="EMBL" id="BAAAEI010000001">
    <property type="protein sequence ID" value="GAA0341215.1"/>
    <property type="molecule type" value="Genomic_DNA"/>
</dbReference>
<dbReference type="Gene3D" id="2.40.170.20">
    <property type="entry name" value="TonB-dependent receptor, beta-barrel domain"/>
    <property type="match status" value="1"/>
</dbReference>
<evidence type="ECO:0000256" key="4">
    <source>
        <dbReference type="ARBA" id="ARBA00022692"/>
    </source>
</evidence>
<reference evidence="16" key="1">
    <citation type="journal article" date="2019" name="Int. J. Syst. Evol. Microbiol.">
        <title>The Global Catalogue of Microorganisms (GCM) 10K type strain sequencing project: providing services to taxonomists for standard genome sequencing and annotation.</title>
        <authorList>
            <consortium name="The Broad Institute Genomics Platform"/>
            <consortium name="The Broad Institute Genome Sequencing Center for Infectious Disease"/>
            <person name="Wu L."/>
            <person name="Ma J."/>
        </authorList>
    </citation>
    <scope>NUCLEOTIDE SEQUENCE [LARGE SCALE GENOMIC DNA]</scope>
    <source>
        <strain evidence="16">JCM 13378</strain>
    </source>
</reference>
<feature type="domain" description="TonB-dependent receptor-like beta-barrel" evidence="13">
    <location>
        <begin position="412"/>
        <end position="895"/>
    </location>
</feature>
<dbReference type="Proteomes" id="UP001501757">
    <property type="component" value="Unassembled WGS sequence"/>
</dbReference>
<keyword evidence="16" id="KW-1185">Reference proteome</keyword>
<feature type="signal peptide" evidence="12">
    <location>
        <begin position="1"/>
        <end position="18"/>
    </location>
</feature>
<keyword evidence="8 9" id="KW-0998">Cell outer membrane</keyword>
<dbReference type="InterPro" id="IPR012910">
    <property type="entry name" value="Plug_dom"/>
</dbReference>
<dbReference type="InterPro" id="IPR039426">
    <property type="entry name" value="TonB-dep_rcpt-like"/>
</dbReference>
<proteinExistence type="inferred from homology"/>
<dbReference type="PANTHER" id="PTHR47234:SF2">
    <property type="entry name" value="TONB-DEPENDENT RECEPTOR"/>
    <property type="match status" value="1"/>
</dbReference>
<evidence type="ECO:0000313" key="16">
    <source>
        <dbReference type="Proteomes" id="UP001501757"/>
    </source>
</evidence>
<dbReference type="Pfam" id="PF00593">
    <property type="entry name" value="TonB_dep_Rec_b-barrel"/>
    <property type="match status" value="1"/>
</dbReference>
<comment type="caution">
    <text evidence="15">The sequence shown here is derived from an EMBL/GenBank/DDBJ whole genome shotgun (WGS) entry which is preliminary data.</text>
</comment>
<protein>
    <submittedName>
        <fullName evidence="15">TonB-dependent receptor</fullName>
    </submittedName>
</protein>
<dbReference type="Pfam" id="PF07715">
    <property type="entry name" value="Plug"/>
    <property type="match status" value="1"/>
</dbReference>
<evidence type="ECO:0000256" key="8">
    <source>
        <dbReference type="ARBA" id="ARBA00023237"/>
    </source>
</evidence>
<evidence type="ECO:0000313" key="15">
    <source>
        <dbReference type="EMBL" id="GAA0341215.1"/>
    </source>
</evidence>
<keyword evidence="4 9" id="KW-0812">Transmembrane</keyword>
<evidence type="ECO:0000256" key="7">
    <source>
        <dbReference type="ARBA" id="ARBA00023136"/>
    </source>
</evidence>
<dbReference type="PROSITE" id="PS01156">
    <property type="entry name" value="TONB_DEPENDENT_REC_2"/>
    <property type="match status" value="1"/>
</dbReference>
<sequence>MQRACILAAMLLPPPALSQETPESGAESQQIERISITGSHLRRRGADAPIPTTVLGADYIDKKGITSIGDMMIELPAINAGINGQNNNLNMGNAGLNLLNLRALGYTRTLVLVNGRRHVGSQAGNTAVDVSTLSPALIERVETITGGASAVYGADAVSGVVNFITKQQMDGLQLDGQIGAAEHGAAEDMSVSITAGSGFNQDKGQLLLHLNYAKNNGHLASDRDFSKTNLTFQDTDNDGVFEAYNDNVIRVQGPTGVTIGPVPGGLVAWTRDGNFTDPSGNPIFGFASQQGGIGLRTADYAQPRPATQRVIFNGRMDYALSPSMYSFFDAKYALTRAEIHGQPAYFASFGNFARPADIYIDNPYLHPDVVAYMQSQGLASLRVEKASEELGLIDFDNRRHVLQLVTCLEGDIGDDWNWSVAYQYGRSEGDEDGLDRDEARAQQAIDVIRDEQGVIRCRDQSNGCAPMNLFGRQTLSEDVIGFMMFRDTDKNTLTQKVFSARISGEAFTLPAGRLGLAAGLEYRQEHSEFSPSQAHQLGSTYRTNSGALLASRGEYDVKEAYIETLVPLLQDKPWANQLSLEAALRRSDYSLAGTSSAWKLGLSWEPVQDLKLRFNRSKSVRAANIAEMFQPQQPGFAFVEDPCHFENLTLGASPANRQANCLALGLSTDFQSEAETSVRTVLTSGSRDLTPETALTTTLGLVYTPSWLNNLTLSVDNWEINIADAIQAFSANNILNNCVDLSSVDNEFCRLVSRDAEGQISNISVKQINIANFNAAGLDLEAHYQWQWGDGQMALNVLATYLRNKDYYETPQAQVPLRQAGNLENPQWQGMAMLSYQTGAWNLSLHSRYVGSSQVDAAEQNPSYHRQIPSYLLHSMQLGYQFQSDLQLYLGINNLLDEEPPRRAEVYSGQGVAGSFYDTVGRFAYLGARYQF</sequence>
<evidence type="ECO:0000256" key="5">
    <source>
        <dbReference type="ARBA" id="ARBA00022729"/>
    </source>
</evidence>
<organism evidence="15 16">
    <name type="scientific">Bowmanella denitrificans</name>
    <dbReference type="NCBI Taxonomy" id="366582"/>
    <lineage>
        <taxon>Bacteria</taxon>
        <taxon>Pseudomonadati</taxon>
        <taxon>Pseudomonadota</taxon>
        <taxon>Gammaproteobacteria</taxon>
        <taxon>Alteromonadales</taxon>
        <taxon>Alteromonadaceae</taxon>
        <taxon>Bowmanella</taxon>
    </lineage>
</organism>
<keyword evidence="5 12" id="KW-0732">Signal</keyword>
<dbReference type="InterPro" id="IPR036942">
    <property type="entry name" value="Beta-barrel_TonB_sf"/>
</dbReference>
<keyword evidence="15" id="KW-0675">Receptor</keyword>
<accession>A0ABP3GBR4</accession>
<comment type="similarity">
    <text evidence="9 11">Belongs to the TonB-dependent receptor family.</text>
</comment>
<keyword evidence="3 9" id="KW-1134">Transmembrane beta strand</keyword>
<feature type="domain" description="TonB-dependent receptor plug" evidence="14">
    <location>
        <begin position="47"/>
        <end position="160"/>
    </location>
</feature>
<evidence type="ECO:0000256" key="3">
    <source>
        <dbReference type="ARBA" id="ARBA00022452"/>
    </source>
</evidence>
<dbReference type="InterPro" id="IPR000531">
    <property type="entry name" value="Beta-barrel_TonB"/>
</dbReference>
<keyword evidence="6 11" id="KW-0798">TonB box</keyword>
<evidence type="ECO:0000259" key="13">
    <source>
        <dbReference type="Pfam" id="PF00593"/>
    </source>
</evidence>
<keyword evidence="2 9" id="KW-0813">Transport</keyword>
<evidence type="ECO:0000256" key="9">
    <source>
        <dbReference type="PROSITE-ProRule" id="PRU01360"/>
    </source>
</evidence>